<evidence type="ECO:0000313" key="5">
    <source>
        <dbReference type="EMBL" id="OQR85963.1"/>
    </source>
</evidence>
<evidence type="ECO:0000256" key="1">
    <source>
        <dbReference type="ARBA" id="ARBA00010785"/>
    </source>
</evidence>
<dbReference type="InterPro" id="IPR055427">
    <property type="entry name" value="TRAPPC13_N"/>
</dbReference>
<name>A0A1V9YJP5_ACHHY</name>
<proteinExistence type="inferred from homology"/>
<dbReference type="PANTHER" id="PTHR13134:SF3">
    <property type="entry name" value="TRAFFICKING PROTEIN PARTICLE COMPLEX SUBUNIT 13"/>
    <property type="match status" value="1"/>
</dbReference>
<keyword evidence="6" id="KW-1185">Reference proteome</keyword>
<dbReference type="Pfam" id="PF23643">
    <property type="entry name" value="TRAPPC13_C"/>
    <property type="match status" value="1"/>
</dbReference>
<gene>
    <name evidence="5" type="ORF">ACHHYP_11136</name>
</gene>
<dbReference type="InterPro" id="IPR055428">
    <property type="entry name" value="TRAPPC13_C"/>
</dbReference>
<dbReference type="AlphaFoldDB" id="A0A1V9YJP5"/>
<reference evidence="5 6" key="1">
    <citation type="journal article" date="2014" name="Genome Biol. Evol.">
        <title>The secreted proteins of Achlya hypogyna and Thraustotheca clavata identify the ancestral oomycete secretome and reveal gene acquisitions by horizontal gene transfer.</title>
        <authorList>
            <person name="Misner I."/>
            <person name="Blouin N."/>
            <person name="Leonard G."/>
            <person name="Richards T.A."/>
            <person name="Lane C.E."/>
        </authorList>
    </citation>
    <scope>NUCLEOTIDE SEQUENCE [LARGE SCALE GENOMIC DNA]</scope>
    <source>
        <strain evidence="5 6">ATCC 48635</strain>
    </source>
</reference>
<dbReference type="Proteomes" id="UP000243579">
    <property type="component" value="Unassembled WGS sequence"/>
</dbReference>
<dbReference type="PANTHER" id="PTHR13134">
    <property type="entry name" value="TRAFFICKING PROTEIN PARTICLE COMPLEX SUBUNIT 13"/>
    <property type="match status" value="1"/>
</dbReference>
<evidence type="ECO:0008006" key="7">
    <source>
        <dbReference type="Google" id="ProtNLM"/>
    </source>
</evidence>
<protein>
    <recommendedName>
        <fullName evidence="7">Trafficking protein particle complex subunit 13</fullName>
    </recommendedName>
</protein>
<dbReference type="OrthoDB" id="10250284at2759"/>
<dbReference type="InterPro" id="IPR010378">
    <property type="entry name" value="TRAPPC13"/>
</dbReference>
<dbReference type="Pfam" id="PF06159">
    <property type="entry name" value="TRAPPC13_N"/>
    <property type="match status" value="1"/>
</dbReference>
<organism evidence="5 6">
    <name type="scientific">Achlya hypogyna</name>
    <name type="common">Oomycete</name>
    <name type="synonym">Protoachlya hypogyna</name>
    <dbReference type="NCBI Taxonomy" id="1202772"/>
    <lineage>
        <taxon>Eukaryota</taxon>
        <taxon>Sar</taxon>
        <taxon>Stramenopiles</taxon>
        <taxon>Oomycota</taxon>
        <taxon>Saprolegniomycetes</taxon>
        <taxon>Saprolegniales</taxon>
        <taxon>Achlyaceae</taxon>
        <taxon>Achlya</taxon>
    </lineage>
</organism>
<dbReference type="InterPro" id="IPR055429">
    <property type="entry name" value="TRAPPC13_M"/>
</dbReference>
<comment type="similarity">
    <text evidence="1">Belongs to the TRAPPC13 family.</text>
</comment>
<dbReference type="GO" id="GO:1990072">
    <property type="term" value="C:TRAPPIII protein complex"/>
    <property type="evidence" value="ECO:0007669"/>
    <property type="project" value="TreeGrafter"/>
</dbReference>
<feature type="domain" description="Trafficking protein particle complex subunit 13 N-terminal" evidence="2">
    <location>
        <begin position="30"/>
        <end position="153"/>
    </location>
</feature>
<evidence type="ECO:0000313" key="6">
    <source>
        <dbReference type="Proteomes" id="UP000243579"/>
    </source>
</evidence>
<comment type="caution">
    <text evidence="5">The sequence shown here is derived from an EMBL/GenBank/DDBJ whole genome shotgun (WGS) entry which is preliminary data.</text>
</comment>
<accession>A0A1V9YJP5</accession>
<feature type="domain" description="Trafficking protein particle complex subunit 13 middle" evidence="4">
    <location>
        <begin position="168"/>
        <end position="267"/>
    </location>
</feature>
<evidence type="ECO:0000259" key="4">
    <source>
        <dbReference type="Pfam" id="PF23647"/>
    </source>
</evidence>
<evidence type="ECO:0000259" key="3">
    <source>
        <dbReference type="Pfam" id="PF23643"/>
    </source>
</evidence>
<feature type="domain" description="Trafficking protein particle complex subunit 13 C-terminal" evidence="3">
    <location>
        <begin position="286"/>
        <end position="376"/>
    </location>
</feature>
<dbReference type="Pfam" id="PF23647">
    <property type="entry name" value="TRAPPC13_M"/>
    <property type="match status" value="1"/>
</dbReference>
<evidence type="ECO:0000259" key="2">
    <source>
        <dbReference type="Pfam" id="PF06159"/>
    </source>
</evidence>
<dbReference type="STRING" id="1202772.A0A1V9YJP5"/>
<dbReference type="EMBL" id="JNBR01001547">
    <property type="protein sequence ID" value="OQR85963.1"/>
    <property type="molecule type" value="Genomic_DNA"/>
</dbReference>
<sequence>MSAAPPATTQPTLKVMRLYKPRLNVEPTYGRDFELSNMLLLPDSFGNIYLGETFSSYISVINQFACELQQVGLTAKLQTPTTRSDLVDTRVSRGGSTPPPNPMPVLLSGGNLDMAVEYELNEVGVHTLRVGVSYLDPVTLEAKSLRKFYRFNVLNPLTITFKHLLIQDESYVEAKIQNITQGPLLVETVHFLASPPFQAVELATLHDPESSRQAYLAPEETMQRVFKVSSPQLDLSLGTLNLGRLEVAWKSCMGEAGRLQTQPVMRKVGSLKEASVVIATPTHPLRVGRPFVATFVVRNNGARAMNLQLQLRRELMTGIVCSSLAFQNVGVVAANGSKQLQVELLPLIAGLQHIQGVFIVELETQAEFPQDKTVPLLVETA</sequence>